<dbReference type="AlphaFoldDB" id="A0A4Q2AV67"/>
<dbReference type="EMBL" id="QWEX01000001">
    <property type="protein sequence ID" value="RXV73785.1"/>
    <property type="molecule type" value="Genomic_DNA"/>
</dbReference>
<name>A0A4Q2AV67_9BURK</name>
<sequence length="81" mass="9376">MHRPERPALRDRSCRNLAHTCAASLSFPPHPVCGQIAFRRPCMRSIPDRELTLRLIHVLELMRVAKCRGKTFVFMSQSFAR</sequence>
<comment type="caution">
    <text evidence="1">The sequence shown here is derived from an EMBL/GenBank/DDBJ whole genome shotgun (WGS) entry which is preliminary data.</text>
</comment>
<accession>A0A4Q2AV67</accession>
<evidence type="ECO:0000313" key="1">
    <source>
        <dbReference type="EMBL" id="RXV73785.1"/>
    </source>
</evidence>
<organism evidence="1 2">
    <name type="scientific">Burkholderia stabilis</name>
    <dbReference type="NCBI Taxonomy" id="95485"/>
    <lineage>
        <taxon>Bacteria</taxon>
        <taxon>Pseudomonadati</taxon>
        <taxon>Pseudomonadota</taxon>
        <taxon>Betaproteobacteria</taxon>
        <taxon>Burkholderiales</taxon>
        <taxon>Burkholderiaceae</taxon>
        <taxon>Burkholderia</taxon>
        <taxon>Burkholderia cepacia complex</taxon>
    </lineage>
</organism>
<reference evidence="1 2" key="1">
    <citation type="submission" date="2018-08" db="EMBL/GenBank/DDBJ databases">
        <title>Mountain-cultivated ginseng endophyte, Burkholderia stabilis and its activity against ginseng root rot disease.</title>
        <authorList>
            <person name="Tapan Kumar M."/>
            <person name="Bae H."/>
            <person name="Shanmugam G."/>
            <person name="Jeon J."/>
        </authorList>
    </citation>
    <scope>NUCLEOTIDE SEQUENCE [LARGE SCALE GENOMIC DNA]</scope>
    <source>
        <strain evidence="1 2">EB159</strain>
    </source>
</reference>
<evidence type="ECO:0000313" key="2">
    <source>
        <dbReference type="Proteomes" id="UP000289650"/>
    </source>
</evidence>
<gene>
    <name evidence="1" type="ORF">D1006_16590</name>
</gene>
<proteinExistence type="predicted"/>
<protein>
    <submittedName>
        <fullName evidence="1">Uncharacterized protein</fullName>
    </submittedName>
</protein>
<dbReference type="Proteomes" id="UP000289650">
    <property type="component" value="Unassembled WGS sequence"/>
</dbReference>